<name>A0A540WGQ6_9ACTN</name>
<dbReference type="RefSeq" id="WP_141631747.1">
    <property type="nucleotide sequence ID" value="NZ_VIGB01000001.1"/>
</dbReference>
<reference evidence="3 4" key="1">
    <citation type="submission" date="2019-06" db="EMBL/GenBank/DDBJ databases">
        <title>Description of Kitasatospora acidophila sp. nov. isolated from pine grove soil, and reclassification of Streptomyces novaecaesareae to Kitasatospora novaeceasareae comb. nov.</title>
        <authorList>
            <person name="Kim M.J."/>
        </authorList>
    </citation>
    <scope>NUCLEOTIDE SEQUENCE [LARGE SCALE GENOMIC DNA]</scope>
    <source>
        <strain evidence="3 4">MMS16-CNU292</strain>
    </source>
</reference>
<evidence type="ECO:0000256" key="1">
    <source>
        <dbReference type="SAM" id="MobiDB-lite"/>
    </source>
</evidence>
<evidence type="ECO:0000256" key="2">
    <source>
        <dbReference type="SAM" id="Phobius"/>
    </source>
</evidence>
<feature type="compositionally biased region" description="Polar residues" evidence="1">
    <location>
        <begin position="1"/>
        <end position="10"/>
    </location>
</feature>
<keyword evidence="2" id="KW-0472">Membrane</keyword>
<keyword evidence="2" id="KW-1133">Transmembrane helix</keyword>
<evidence type="ECO:0000313" key="3">
    <source>
        <dbReference type="EMBL" id="TQF08087.1"/>
    </source>
</evidence>
<evidence type="ECO:0000313" key="4">
    <source>
        <dbReference type="Proteomes" id="UP000319103"/>
    </source>
</evidence>
<feature type="region of interest" description="Disordered" evidence="1">
    <location>
        <begin position="1"/>
        <end position="21"/>
    </location>
</feature>
<feature type="transmembrane region" description="Helical" evidence="2">
    <location>
        <begin position="24"/>
        <end position="45"/>
    </location>
</feature>
<dbReference type="OrthoDB" id="3872863at2"/>
<sequence>MTDQNDQYVETATPAAGKDSTWSAGGQVVAALALGAVIAAGLWGLRMVGGSPSANGKPATCAPPKATDSPEYPALCAALNRPDLPALLGTPSEHVSEAQSGGGPITFADGTKQDDASAEIQAGPINMRLTDNQELPFTDYTTVLGPKSKSTSVLGHPAVTYSDHTTAIGFSLNGGHATTSPGGIARHLVVAKDTKNGGGSFELTIWRQDDQTPDDAALFRTAVLVLPALQGWGTGS</sequence>
<proteinExistence type="predicted"/>
<dbReference type="AlphaFoldDB" id="A0A540WGQ6"/>
<dbReference type="Pfam" id="PF19721">
    <property type="entry name" value="DUF6215"/>
    <property type="match status" value="1"/>
</dbReference>
<organism evidence="3 4">
    <name type="scientific">Kitasatospora acidiphila</name>
    <dbReference type="NCBI Taxonomy" id="2567942"/>
    <lineage>
        <taxon>Bacteria</taxon>
        <taxon>Bacillati</taxon>
        <taxon>Actinomycetota</taxon>
        <taxon>Actinomycetes</taxon>
        <taxon>Kitasatosporales</taxon>
        <taxon>Streptomycetaceae</taxon>
        <taxon>Kitasatospora</taxon>
    </lineage>
</organism>
<dbReference type="Proteomes" id="UP000319103">
    <property type="component" value="Unassembled WGS sequence"/>
</dbReference>
<dbReference type="EMBL" id="VIGB01000001">
    <property type="protein sequence ID" value="TQF08087.1"/>
    <property type="molecule type" value="Genomic_DNA"/>
</dbReference>
<keyword evidence="4" id="KW-1185">Reference proteome</keyword>
<gene>
    <name evidence="3" type="ORF">E6W39_00680</name>
</gene>
<keyword evidence="2" id="KW-0812">Transmembrane</keyword>
<accession>A0A540WGQ6</accession>
<protein>
    <submittedName>
        <fullName evidence="3">Uncharacterized protein</fullName>
    </submittedName>
</protein>
<dbReference type="InterPro" id="IPR046187">
    <property type="entry name" value="DUF6215"/>
</dbReference>
<comment type="caution">
    <text evidence="3">The sequence shown here is derived from an EMBL/GenBank/DDBJ whole genome shotgun (WGS) entry which is preliminary data.</text>
</comment>